<comment type="similarity">
    <text evidence="6 16">Belongs to the purine/pyrimidine phosphoribosyltransferase family.</text>
</comment>
<comment type="pathway">
    <text evidence="5">Purine metabolism; GMP biosynthesis via salvage pathway; GMP from guanine: step 1/1.</text>
</comment>
<dbReference type="GO" id="GO:0032263">
    <property type="term" value="P:GMP salvage"/>
    <property type="evidence" value="ECO:0007669"/>
    <property type="project" value="UniProtKB-UniPathway"/>
</dbReference>
<comment type="catalytic activity">
    <reaction evidence="14">
        <text>GMP + diphosphate = guanine + 5-phospho-alpha-D-ribose 1-diphosphate</text>
        <dbReference type="Rhea" id="RHEA:25424"/>
        <dbReference type="ChEBI" id="CHEBI:16235"/>
        <dbReference type="ChEBI" id="CHEBI:33019"/>
        <dbReference type="ChEBI" id="CHEBI:58017"/>
        <dbReference type="ChEBI" id="CHEBI:58115"/>
        <dbReference type="EC" id="2.4.2.8"/>
    </reaction>
    <physiologicalReaction direction="right-to-left" evidence="14">
        <dbReference type="Rhea" id="RHEA:25426"/>
    </physiologicalReaction>
</comment>
<dbReference type="GO" id="GO:0004422">
    <property type="term" value="F:hypoxanthine phosphoribosyltransferase activity"/>
    <property type="evidence" value="ECO:0007669"/>
    <property type="project" value="InterPro"/>
</dbReference>
<evidence type="ECO:0000256" key="13">
    <source>
        <dbReference type="ARBA" id="ARBA00022842"/>
    </source>
</evidence>
<dbReference type="FunFam" id="3.40.50.2020:FF:000006">
    <property type="entry name" value="Hypoxanthine phosphoribosyltransferase"/>
    <property type="match status" value="1"/>
</dbReference>
<evidence type="ECO:0000256" key="9">
    <source>
        <dbReference type="ARBA" id="ARBA00022679"/>
    </source>
</evidence>
<evidence type="ECO:0000256" key="12">
    <source>
        <dbReference type="ARBA" id="ARBA00022741"/>
    </source>
</evidence>
<comment type="subcellular location">
    <subcellularLocation>
        <location evidence="3 16">Cytoplasm</location>
    </subcellularLocation>
</comment>
<evidence type="ECO:0000313" key="18">
    <source>
        <dbReference type="EMBL" id="AIG44621.1"/>
    </source>
</evidence>
<evidence type="ECO:0000256" key="10">
    <source>
        <dbReference type="ARBA" id="ARBA00022723"/>
    </source>
</evidence>
<evidence type="ECO:0000256" key="14">
    <source>
        <dbReference type="ARBA" id="ARBA00048811"/>
    </source>
</evidence>
<dbReference type="EMBL" id="CP008921">
    <property type="protein sequence ID" value="AIG44621.1"/>
    <property type="molecule type" value="Genomic_DNA"/>
</dbReference>
<dbReference type="GO" id="GO:0046100">
    <property type="term" value="P:hypoxanthine metabolic process"/>
    <property type="evidence" value="ECO:0007669"/>
    <property type="project" value="TreeGrafter"/>
</dbReference>
<dbReference type="InterPro" id="IPR029057">
    <property type="entry name" value="PRTase-like"/>
</dbReference>
<proteinExistence type="inferred from homology"/>
<dbReference type="Pfam" id="PF00156">
    <property type="entry name" value="Pribosyltran"/>
    <property type="match status" value="1"/>
</dbReference>
<evidence type="ECO:0000256" key="15">
    <source>
        <dbReference type="ARBA" id="ARBA00049402"/>
    </source>
</evidence>
<dbReference type="Gene3D" id="3.40.50.2020">
    <property type="match status" value="1"/>
</dbReference>
<dbReference type="GO" id="GO:0052657">
    <property type="term" value="F:guanine phosphoribosyltransferase activity"/>
    <property type="evidence" value="ECO:0007669"/>
    <property type="project" value="UniProtKB-ARBA"/>
</dbReference>
<dbReference type="UniPathway" id="UPA00591">
    <property type="reaction ID" value="UER00648"/>
</dbReference>
<dbReference type="UniPathway" id="UPA00909">
    <property type="reaction ID" value="UER00887"/>
</dbReference>
<dbReference type="NCBIfam" id="TIGR01203">
    <property type="entry name" value="HGPRTase"/>
    <property type="match status" value="1"/>
</dbReference>
<comment type="catalytic activity">
    <reaction evidence="15">
        <text>IMP + diphosphate = hypoxanthine + 5-phospho-alpha-D-ribose 1-diphosphate</text>
        <dbReference type="Rhea" id="RHEA:17973"/>
        <dbReference type="ChEBI" id="CHEBI:17368"/>
        <dbReference type="ChEBI" id="CHEBI:33019"/>
        <dbReference type="ChEBI" id="CHEBI:58017"/>
        <dbReference type="ChEBI" id="CHEBI:58053"/>
        <dbReference type="EC" id="2.4.2.8"/>
    </reaction>
    <physiologicalReaction direction="right-to-left" evidence="15">
        <dbReference type="Rhea" id="RHEA:17975"/>
    </physiologicalReaction>
</comment>
<feature type="domain" description="Phosphoribosyltransferase" evidence="17">
    <location>
        <begin position="14"/>
        <end position="160"/>
    </location>
</feature>
<keyword evidence="10 16" id="KW-0479">Metal-binding</keyword>
<evidence type="ECO:0000256" key="6">
    <source>
        <dbReference type="ARBA" id="ARBA00008391"/>
    </source>
</evidence>
<dbReference type="GO" id="GO:0006166">
    <property type="term" value="P:purine ribonucleoside salvage"/>
    <property type="evidence" value="ECO:0007669"/>
    <property type="project" value="UniProtKB-KW"/>
</dbReference>
<evidence type="ECO:0000256" key="16">
    <source>
        <dbReference type="RuleBase" id="RU364099"/>
    </source>
</evidence>
<dbReference type="PANTHER" id="PTHR43340:SF1">
    <property type="entry name" value="HYPOXANTHINE PHOSPHORIBOSYLTRANSFERASE"/>
    <property type="match status" value="1"/>
</dbReference>
<accession>A0A075SMF5</accession>
<dbReference type="GO" id="GO:0005829">
    <property type="term" value="C:cytosol"/>
    <property type="evidence" value="ECO:0007669"/>
    <property type="project" value="TreeGrafter"/>
</dbReference>
<evidence type="ECO:0000256" key="5">
    <source>
        <dbReference type="ARBA" id="ARBA00004676"/>
    </source>
</evidence>
<dbReference type="GO" id="GO:0000287">
    <property type="term" value="F:magnesium ion binding"/>
    <property type="evidence" value="ECO:0007669"/>
    <property type="project" value="TreeGrafter"/>
</dbReference>
<evidence type="ECO:0000256" key="4">
    <source>
        <dbReference type="ARBA" id="ARBA00004669"/>
    </source>
</evidence>
<sequence length="180" mass="20227">MLDKDIKKILVSEEEIVAKCKELGQILATDYVDKNPILVGILKGSIPFMAELMKHIDAHVETDYMVVSSYHGGTESCGTVKIIKDLDNSVAGRHIIFVEDIIDTGRTLKELKELFALRQAASIKIATLLDKPEGRVVEIEPDYTCFTIPNEFVVGFGLDYDENYRNLPYVGVLKEEVYTK</sequence>
<reference evidence="18 19" key="1">
    <citation type="journal article" date="2014" name="Genome Announc.">
        <title>Whole-Genome Sequence of Streptococcus suis Serotype 4 Reference Strain 6407.</title>
        <authorList>
            <person name="Wang K."/>
            <person name="Chen J."/>
            <person name="Yao H."/>
            <person name="Lu C."/>
        </authorList>
    </citation>
    <scope>NUCLEOTIDE SEQUENCE [LARGE SCALE GENOMIC DNA]</scope>
    <source>
        <strain evidence="18">6407</strain>
    </source>
</reference>
<evidence type="ECO:0000259" key="17">
    <source>
        <dbReference type="Pfam" id="PF00156"/>
    </source>
</evidence>
<dbReference type="InterPro" id="IPR000836">
    <property type="entry name" value="PRTase_dom"/>
</dbReference>
<protein>
    <recommendedName>
        <fullName evidence="16">Hypoxanthine phosphoribosyltransferase</fullName>
        <ecNumber evidence="16">2.4.2.8</ecNumber>
    </recommendedName>
</protein>
<dbReference type="AlphaFoldDB" id="A0A075SMF5"/>
<evidence type="ECO:0000256" key="1">
    <source>
        <dbReference type="ARBA" id="ARBA00001946"/>
    </source>
</evidence>
<gene>
    <name evidence="18" type="ORF">ID09_11590</name>
</gene>
<dbReference type="InterPro" id="IPR005904">
    <property type="entry name" value="Hxn_phspho_trans"/>
</dbReference>
<dbReference type="GO" id="GO:0006178">
    <property type="term" value="P:guanine salvage"/>
    <property type="evidence" value="ECO:0007669"/>
    <property type="project" value="TreeGrafter"/>
</dbReference>
<keyword evidence="9 16" id="KW-0808">Transferase</keyword>
<dbReference type="HOGENOM" id="CLU_073615_0_0_9"/>
<comment type="pathway">
    <text evidence="4 16">Purine metabolism; IMP biosynthesis via salvage pathway; IMP from hypoxanthine: step 1/1.</text>
</comment>
<evidence type="ECO:0000256" key="7">
    <source>
        <dbReference type="ARBA" id="ARBA00022490"/>
    </source>
</evidence>
<comment type="cofactor">
    <cofactor evidence="1 16">
        <name>Mg(2+)</name>
        <dbReference type="ChEBI" id="CHEBI:18420"/>
    </cofactor>
</comment>
<evidence type="ECO:0000256" key="11">
    <source>
        <dbReference type="ARBA" id="ARBA00022726"/>
    </source>
</evidence>
<keyword evidence="13 16" id="KW-0460">Magnesium</keyword>
<organism evidence="18 19">
    <name type="scientific">Streptococcus suis 6407</name>
    <dbReference type="NCBI Taxonomy" id="1214179"/>
    <lineage>
        <taxon>Bacteria</taxon>
        <taxon>Bacillati</taxon>
        <taxon>Bacillota</taxon>
        <taxon>Bacilli</taxon>
        <taxon>Lactobacillales</taxon>
        <taxon>Streptococcaceae</taxon>
        <taxon>Streptococcus</taxon>
    </lineage>
</organism>
<name>A0A075SMF5_STRSU</name>
<dbReference type="PATRIC" id="fig|1214179.4.peg.2310"/>
<dbReference type="RefSeq" id="WP_024381313.1">
    <property type="nucleotide sequence ID" value="NZ_ALLE01000029.1"/>
</dbReference>
<keyword evidence="8 16" id="KW-0328">Glycosyltransferase</keyword>
<dbReference type="InterPro" id="IPR050408">
    <property type="entry name" value="HGPRT"/>
</dbReference>
<keyword evidence="11 16" id="KW-0660">Purine salvage</keyword>
<dbReference type="GO" id="GO:0000166">
    <property type="term" value="F:nucleotide binding"/>
    <property type="evidence" value="ECO:0007669"/>
    <property type="project" value="UniProtKB-KW"/>
</dbReference>
<dbReference type="SUPFAM" id="SSF53271">
    <property type="entry name" value="PRTase-like"/>
    <property type="match status" value="1"/>
</dbReference>
<keyword evidence="7 16" id="KW-0963">Cytoplasm</keyword>
<evidence type="ECO:0000256" key="2">
    <source>
        <dbReference type="ARBA" id="ARBA00002049"/>
    </source>
</evidence>
<dbReference type="EC" id="2.4.2.8" evidence="16"/>
<evidence type="ECO:0000256" key="8">
    <source>
        <dbReference type="ARBA" id="ARBA00022676"/>
    </source>
</evidence>
<dbReference type="GO" id="GO:0032264">
    <property type="term" value="P:IMP salvage"/>
    <property type="evidence" value="ECO:0007669"/>
    <property type="project" value="UniProtKB-UniPathway"/>
</dbReference>
<dbReference type="CDD" id="cd06223">
    <property type="entry name" value="PRTases_typeI"/>
    <property type="match status" value="1"/>
</dbReference>
<dbReference type="Proteomes" id="UP000028185">
    <property type="component" value="Chromosome"/>
</dbReference>
<dbReference type="PANTHER" id="PTHR43340">
    <property type="entry name" value="HYPOXANTHINE-GUANINE PHOSPHORIBOSYLTRANSFERASE"/>
    <property type="match status" value="1"/>
</dbReference>
<evidence type="ECO:0000256" key="3">
    <source>
        <dbReference type="ARBA" id="ARBA00004496"/>
    </source>
</evidence>
<evidence type="ECO:0000313" key="19">
    <source>
        <dbReference type="Proteomes" id="UP000028185"/>
    </source>
</evidence>
<keyword evidence="12 16" id="KW-0547">Nucleotide-binding</keyword>
<comment type="function">
    <text evidence="2">Purine salvage pathway enzyme that catalyzes the transfer of the ribosyl-5-phosphate group from 5-phospho-alpha-D-ribose 1-diphosphate (PRPP) to the N9 position of the 6-oxopurines hypoxanthine and guanine to form the corresponding ribonucleotides IMP (inosine 5'-monophosphate) and GMP (guanosine 5'-monophosphate), with the release of PPi.</text>
</comment>